<dbReference type="GO" id="GO:0046677">
    <property type="term" value="P:response to antibiotic"/>
    <property type="evidence" value="ECO:0007669"/>
    <property type="project" value="UniProtKB-KW"/>
</dbReference>
<dbReference type="Pfam" id="PF00753">
    <property type="entry name" value="Lactamase_B"/>
    <property type="match status" value="1"/>
</dbReference>
<protein>
    <recommendedName>
        <fullName evidence="6">beta-lactamase</fullName>
        <ecNumber evidence="6">3.5.2.6</ecNumber>
    </recommendedName>
</protein>
<evidence type="ECO:0000313" key="15">
    <source>
        <dbReference type="Proteomes" id="UP000192907"/>
    </source>
</evidence>
<evidence type="ECO:0000313" key="14">
    <source>
        <dbReference type="EMBL" id="SMF47935.1"/>
    </source>
</evidence>
<dbReference type="InterPro" id="IPR050855">
    <property type="entry name" value="NDM-1-like"/>
</dbReference>
<proteinExistence type="inferred from homology"/>
<dbReference type="GO" id="GO:0017001">
    <property type="term" value="P:antibiotic catabolic process"/>
    <property type="evidence" value="ECO:0007669"/>
    <property type="project" value="InterPro"/>
</dbReference>
<dbReference type="PROSITE" id="PS00744">
    <property type="entry name" value="BETA_LACTAMASE_B_2"/>
    <property type="match status" value="1"/>
</dbReference>
<keyword evidence="8" id="KW-0732">Signal</keyword>
<dbReference type="EC" id="3.5.2.6" evidence="6"/>
<dbReference type="NCBIfam" id="NF033088">
    <property type="entry name" value="bla_subclass_B1"/>
    <property type="match status" value="1"/>
</dbReference>
<dbReference type="InterPro" id="IPR001279">
    <property type="entry name" value="Metallo-B-lactamas"/>
</dbReference>
<accession>A0A1Y6C6C2</accession>
<dbReference type="Gene3D" id="3.60.15.10">
    <property type="entry name" value="Ribonuclease Z/Hydroxyacylglutathione hydrolase-like"/>
    <property type="match status" value="1"/>
</dbReference>
<gene>
    <name evidence="14" type="ORF">SAMN06296036_114168</name>
</gene>
<name>A0A1Y6C6C2_9BACT</name>
<dbReference type="PANTHER" id="PTHR42951">
    <property type="entry name" value="METALLO-BETA-LACTAMASE DOMAIN-CONTAINING"/>
    <property type="match status" value="1"/>
</dbReference>
<sequence>MNLSQAIPLIMLMAIAKTAFSKQETIKLKHNLEIAKIENNVYVATDHEFYQSNSLIIKMQDRSVVVVSSPFENLATEELVNWIKGNLNPKKMIAINPHFHRDGTGGNSVFGKYGIETWSSDLTIDLRKKANMVDPKKAAAFYKDPDLRQRILNSPVKSARNSFPIKEGKEFSFSGETVKVFFPGPAHSPDNVVVYFPRQKILFGGCMIKPASLGYLGDADVRAWPSSAKRLKQFDVKLVVPGHGRWGDASLIDKTISVALMASDASKLNR</sequence>
<evidence type="ECO:0000256" key="1">
    <source>
        <dbReference type="ARBA" id="ARBA00001526"/>
    </source>
</evidence>
<dbReference type="PANTHER" id="PTHR42951:SF4">
    <property type="entry name" value="ACYL-COENZYME A THIOESTERASE MBLAC2"/>
    <property type="match status" value="1"/>
</dbReference>
<evidence type="ECO:0000256" key="2">
    <source>
        <dbReference type="ARBA" id="ARBA00001947"/>
    </source>
</evidence>
<dbReference type="GO" id="GO:0008270">
    <property type="term" value="F:zinc ion binding"/>
    <property type="evidence" value="ECO:0007669"/>
    <property type="project" value="InterPro"/>
</dbReference>
<reference evidence="15" key="1">
    <citation type="submission" date="2017-04" db="EMBL/GenBank/DDBJ databases">
        <authorList>
            <person name="Varghese N."/>
            <person name="Submissions S."/>
        </authorList>
    </citation>
    <scope>NUCLEOTIDE SEQUENCE [LARGE SCALE GENOMIC DNA]</scope>
    <source>
        <strain evidence="15">RKEM611</strain>
    </source>
</reference>
<dbReference type="InterPro" id="IPR036866">
    <property type="entry name" value="RibonucZ/Hydroxyglut_hydro"/>
</dbReference>
<evidence type="ECO:0000256" key="11">
    <source>
        <dbReference type="ARBA" id="ARBA00022833"/>
    </source>
</evidence>
<dbReference type="AlphaFoldDB" id="A0A1Y6C6C2"/>
<evidence type="ECO:0000256" key="8">
    <source>
        <dbReference type="ARBA" id="ARBA00022729"/>
    </source>
</evidence>
<dbReference type="GO" id="GO:0008800">
    <property type="term" value="F:beta-lactamase activity"/>
    <property type="evidence" value="ECO:0007669"/>
    <property type="project" value="UniProtKB-EC"/>
</dbReference>
<comment type="subunit">
    <text evidence="5">Monomer.</text>
</comment>
<dbReference type="GO" id="GO:0042597">
    <property type="term" value="C:periplasmic space"/>
    <property type="evidence" value="ECO:0007669"/>
    <property type="project" value="UniProtKB-SubCell"/>
</dbReference>
<comment type="catalytic activity">
    <reaction evidence="1">
        <text>a beta-lactam + H2O = a substituted beta-amino acid</text>
        <dbReference type="Rhea" id="RHEA:20401"/>
        <dbReference type="ChEBI" id="CHEBI:15377"/>
        <dbReference type="ChEBI" id="CHEBI:35627"/>
        <dbReference type="ChEBI" id="CHEBI:140347"/>
        <dbReference type="EC" id="3.5.2.6"/>
    </reaction>
</comment>
<keyword evidence="7" id="KW-0479">Metal-binding</keyword>
<evidence type="ECO:0000256" key="12">
    <source>
        <dbReference type="ARBA" id="ARBA00023251"/>
    </source>
</evidence>
<feature type="domain" description="Metallo-beta-lactamase" evidence="13">
    <location>
        <begin position="51"/>
        <end position="243"/>
    </location>
</feature>
<dbReference type="InterPro" id="IPR058199">
    <property type="entry name" value="BlaB//VIM/IMP-1"/>
</dbReference>
<dbReference type="EMBL" id="FWZT01000014">
    <property type="protein sequence ID" value="SMF47935.1"/>
    <property type="molecule type" value="Genomic_DNA"/>
</dbReference>
<evidence type="ECO:0000259" key="13">
    <source>
        <dbReference type="SMART" id="SM00849"/>
    </source>
</evidence>
<evidence type="ECO:0000256" key="4">
    <source>
        <dbReference type="ARBA" id="ARBA00005250"/>
    </source>
</evidence>
<evidence type="ECO:0000256" key="10">
    <source>
        <dbReference type="ARBA" id="ARBA00022801"/>
    </source>
</evidence>
<evidence type="ECO:0000256" key="7">
    <source>
        <dbReference type="ARBA" id="ARBA00022723"/>
    </source>
</evidence>
<keyword evidence="15" id="KW-1185">Reference proteome</keyword>
<keyword evidence="10" id="KW-0378">Hydrolase</keyword>
<evidence type="ECO:0000256" key="6">
    <source>
        <dbReference type="ARBA" id="ARBA00012865"/>
    </source>
</evidence>
<comment type="similarity">
    <text evidence="4">Belongs to the metallo-beta-lactamase superfamily. Class-B beta-lactamase family.</text>
</comment>
<dbReference type="SMART" id="SM00849">
    <property type="entry name" value="Lactamase_B"/>
    <property type="match status" value="1"/>
</dbReference>
<dbReference type="STRING" id="1513793.SAMN06296036_114168"/>
<comment type="subcellular location">
    <subcellularLocation>
        <location evidence="3">Periplasm</location>
    </subcellularLocation>
</comment>
<evidence type="ECO:0000256" key="3">
    <source>
        <dbReference type="ARBA" id="ARBA00004418"/>
    </source>
</evidence>
<keyword evidence="11" id="KW-0862">Zinc</keyword>
<keyword evidence="9" id="KW-0574">Periplasm</keyword>
<dbReference type="Proteomes" id="UP000192907">
    <property type="component" value="Unassembled WGS sequence"/>
</dbReference>
<comment type="cofactor">
    <cofactor evidence="2">
        <name>Zn(2+)</name>
        <dbReference type="ChEBI" id="CHEBI:29105"/>
    </cofactor>
</comment>
<organism evidence="14 15">
    <name type="scientific">Pseudobacteriovorax antillogorgiicola</name>
    <dbReference type="NCBI Taxonomy" id="1513793"/>
    <lineage>
        <taxon>Bacteria</taxon>
        <taxon>Pseudomonadati</taxon>
        <taxon>Bdellovibrionota</taxon>
        <taxon>Oligoflexia</taxon>
        <taxon>Oligoflexales</taxon>
        <taxon>Pseudobacteriovoracaceae</taxon>
        <taxon>Pseudobacteriovorax</taxon>
    </lineage>
</organism>
<dbReference type="RefSeq" id="WP_200820744.1">
    <property type="nucleotide sequence ID" value="NG_244596.1"/>
</dbReference>
<evidence type="ECO:0000256" key="9">
    <source>
        <dbReference type="ARBA" id="ARBA00022764"/>
    </source>
</evidence>
<dbReference type="SUPFAM" id="SSF56281">
    <property type="entry name" value="Metallo-hydrolase/oxidoreductase"/>
    <property type="match status" value="1"/>
</dbReference>
<evidence type="ECO:0000256" key="5">
    <source>
        <dbReference type="ARBA" id="ARBA00011245"/>
    </source>
</evidence>
<dbReference type="NCBIfam" id="NF012229">
    <property type="entry name" value="bla_class_B_core"/>
    <property type="match status" value="1"/>
</dbReference>
<keyword evidence="12" id="KW-0046">Antibiotic resistance</keyword>
<dbReference type="InterPro" id="IPR001018">
    <property type="entry name" value="Beta-lactamase_class-B_CS"/>
</dbReference>